<evidence type="ECO:0000259" key="5">
    <source>
        <dbReference type="Pfam" id="PF13407"/>
    </source>
</evidence>
<dbReference type="PANTHER" id="PTHR46847:SF1">
    <property type="entry name" value="D-ALLOSE-BINDING PERIPLASMIC PROTEIN-RELATED"/>
    <property type="match status" value="1"/>
</dbReference>
<accession>A0A9X2CUQ3</accession>
<name>A0A9X2CUQ3_9BACI</name>
<comment type="subcellular location">
    <subcellularLocation>
        <location evidence="1">Cell envelope</location>
    </subcellularLocation>
</comment>
<evidence type="ECO:0000256" key="1">
    <source>
        <dbReference type="ARBA" id="ARBA00004196"/>
    </source>
</evidence>
<dbReference type="Gene3D" id="3.40.50.2300">
    <property type="match status" value="2"/>
</dbReference>
<comment type="caution">
    <text evidence="6">The sequence shown here is derived from an EMBL/GenBank/DDBJ whole genome shotgun (WGS) entry which is preliminary data.</text>
</comment>
<comment type="similarity">
    <text evidence="2">Belongs to the bacterial solute-binding protein 2 family.</text>
</comment>
<sequence>MKKISFYKGNLKLMALLFFSFGLIACSNNVEQVSGDATIDSNNDSNKDSEVTHPAWYEEPSEEQLEAAKMDNVSNIIVSNGPHGEEAVSASEIVITDEQAEKIRESNITAAIAMGFLGDDWSEQQLAGLKSEFDNFGIEIISETNANFDDTKQISDLETIGVRNPDILVSIPLDGQTTAGAYKALAEGGTKIVFMDQPAAGMEPGKDYVSVVSADSFGLGMNIADELANALGGEGEVAALYYAPDFYVTNQRYQGFVARLEAKYPNIKLVTVQGFQDPNKSQEVAAAILTRYPNLDGMYASWDVPAMGALAAARVAGKSPQDFKVVNENLGNEVAYAMAKNEFIAGIGSQRPFDQGVAEARLAALAKIGVETPPYVAVPSLAVNRSNLAESLQEIYHQEVSGEIQEALNSN</sequence>
<dbReference type="AlphaFoldDB" id="A0A9X2CUQ3"/>
<keyword evidence="3 4" id="KW-0732">Signal</keyword>
<protein>
    <submittedName>
        <fullName evidence="6">Substrate-binding domain-containing protein</fullName>
    </submittedName>
</protein>
<dbReference type="GO" id="GO:0030246">
    <property type="term" value="F:carbohydrate binding"/>
    <property type="evidence" value="ECO:0007669"/>
    <property type="project" value="UniProtKB-ARBA"/>
</dbReference>
<dbReference type="PANTHER" id="PTHR46847">
    <property type="entry name" value="D-ALLOSE-BINDING PERIPLASMIC PROTEIN-RELATED"/>
    <property type="match status" value="1"/>
</dbReference>
<dbReference type="EMBL" id="JAKRYL010000017">
    <property type="protein sequence ID" value="MCL7748593.1"/>
    <property type="molecule type" value="Genomic_DNA"/>
</dbReference>
<feature type="domain" description="Periplasmic binding protein" evidence="5">
    <location>
        <begin position="111"/>
        <end position="364"/>
    </location>
</feature>
<evidence type="ECO:0000313" key="6">
    <source>
        <dbReference type="EMBL" id="MCL7748593.1"/>
    </source>
</evidence>
<proteinExistence type="inferred from homology"/>
<dbReference type="RefSeq" id="WP_250097482.1">
    <property type="nucleotide sequence ID" value="NZ_JAKRYL010000017.1"/>
</dbReference>
<dbReference type="Proteomes" id="UP001139150">
    <property type="component" value="Unassembled WGS sequence"/>
</dbReference>
<feature type="signal peptide" evidence="4">
    <location>
        <begin position="1"/>
        <end position="25"/>
    </location>
</feature>
<gene>
    <name evidence="6" type="ORF">MF646_15810</name>
</gene>
<evidence type="ECO:0000256" key="2">
    <source>
        <dbReference type="ARBA" id="ARBA00007639"/>
    </source>
</evidence>
<dbReference type="InterPro" id="IPR028082">
    <property type="entry name" value="Peripla_BP_I"/>
</dbReference>
<evidence type="ECO:0000256" key="4">
    <source>
        <dbReference type="SAM" id="SignalP"/>
    </source>
</evidence>
<evidence type="ECO:0000313" key="7">
    <source>
        <dbReference type="Proteomes" id="UP001139150"/>
    </source>
</evidence>
<evidence type="ECO:0000256" key="3">
    <source>
        <dbReference type="ARBA" id="ARBA00022729"/>
    </source>
</evidence>
<feature type="chain" id="PRO_5040725791" evidence="4">
    <location>
        <begin position="26"/>
        <end position="411"/>
    </location>
</feature>
<dbReference type="Pfam" id="PF13407">
    <property type="entry name" value="Peripla_BP_4"/>
    <property type="match status" value="1"/>
</dbReference>
<organism evidence="6 7">
    <name type="scientific">Halalkalibacter alkaliphilus</name>
    <dbReference type="NCBI Taxonomy" id="2917993"/>
    <lineage>
        <taxon>Bacteria</taxon>
        <taxon>Bacillati</taxon>
        <taxon>Bacillota</taxon>
        <taxon>Bacilli</taxon>
        <taxon>Bacillales</taxon>
        <taxon>Bacillaceae</taxon>
        <taxon>Halalkalibacter</taxon>
    </lineage>
</organism>
<dbReference type="GO" id="GO:0030313">
    <property type="term" value="C:cell envelope"/>
    <property type="evidence" value="ECO:0007669"/>
    <property type="project" value="UniProtKB-SubCell"/>
</dbReference>
<dbReference type="CDD" id="cd06316">
    <property type="entry name" value="PBP1_ABC_sugar_binding-like"/>
    <property type="match status" value="1"/>
</dbReference>
<reference evidence="6" key="1">
    <citation type="submission" date="2022-02" db="EMBL/GenBank/DDBJ databases">
        <title>Halalkalibacter sp. nov. isolated from Lonar Lake, India.</title>
        <authorList>
            <person name="Joshi A."/>
            <person name="Thite S."/>
            <person name="Lodha T."/>
        </authorList>
    </citation>
    <scope>NUCLEOTIDE SEQUENCE</scope>
    <source>
        <strain evidence="6">MEB205</strain>
    </source>
</reference>
<dbReference type="InterPro" id="IPR025997">
    <property type="entry name" value="SBP_2_dom"/>
</dbReference>
<dbReference type="SUPFAM" id="SSF53822">
    <property type="entry name" value="Periplasmic binding protein-like I"/>
    <property type="match status" value="1"/>
</dbReference>
<dbReference type="PROSITE" id="PS51257">
    <property type="entry name" value="PROKAR_LIPOPROTEIN"/>
    <property type="match status" value="1"/>
</dbReference>
<keyword evidence="7" id="KW-1185">Reference proteome</keyword>